<keyword evidence="3 7" id="KW-0812">Transmembrane</keyword>
<organism evidence="10 11">
    <name type="scientific">Hibiscus syriacus</name>
    <name type="common">Rose of Sharon</name>
    <dbReference type="NCBI Taxonomy" id="106335"/>
    <lineage>
        <taxon>Eukaryota</taxon>
        <taxon>Viridiplantae</taxon>
        <taxon>Streptophyta</taxon>
        <taxon>Embryophyta</taxon>
        <taxon>Tracheophyta</taxon>
        <taxon>Spermatophyta</taxon>
        <taxon>Magnoliopsida</taxon>
        <taxon>eudicotyledons</taxon>
        <taxon>Gunneridae</taxon>
        <taxon>Pentapetalae</taxon>
        <taxon>rosids</taxon>
        <taxon>malvids</taxon>
        <taxon>Malvales</taxon>
        <taxon>Malvaceae</taxon>
        <taxon>Malvoideae</taxon>
        <taxon>Hibiscus</taxon>
    </lineage>
</organism>
<dbReference type="PANTHER" id="PTHR32285:SF219">
    <property type="entry name" value="PROTEIN TRICHOME BIREFRINGENCE-LIKE 24"/>
    <property type="match status" value="1"/>
</dbReference>
<evidence type="ECO:0000313" key="10">
    <source>
        <dbReference type="EMBL" id="KAE8732267.1"/>
    </source>
</evidence>
<reference evidence="10" key="1">
    <citation type="submission" date="2019-09" db="EMBL/GenBank/DDBJ databases">
        <title>Draft genome information of white flower Hibiscus syriacus.</title>
        <authorList>
            <person name="Kim Y.-M."/>
        </authorList>
    </citation>
    <scope>NUCLEOTIDE SEQUENCE [LARGE SCALE GENOMIC DNA]</scope>
    <source>
        <strain evidence="10">YM2019G1</strain>
    </source>
</reference>
<feature type="domain" description="Trichome birefringence-like N-terminal" evidence="9">
    <location>
        <begin position="72"/>
        <end position="125"/>
    </location>
</feature>
<gene>
    <name evidence="10" type="ORF">F3Y22_tig00002237pilonHSYRG01260</name>
</gene>
<comment type="similarity">
    <text evidence="2">Belongs to the PC-esterase family. TBL subfamily.</text>
</comment>
<evidence type="ECO:0000313" key="11">
    <source>
        <dbReference type="Proteomes" id="UP000436088"/>
    </source>
</evidence>
<keyword evidence="11" id="KW-1185">Reference proteome</keyword>
<dbReference type="GO" id="GO:0005794">
    <property type="term" value="C:Golgi apparatus"/>
    <property type="evidence" value="ECO:0007669"/>
    <property type="project" value="TreeGrafter"/>
</dbReference>
<dbReference type="Pfam" id="PF13839">
    <property type="entry name" value="PC-Esterase"/>
    <property type="match status" value="1"/>
</dbReference>
<keyword evidence="6 7" id="KW-0472">Membrane</keyword>
<dbReference type="EMBL" id="VEPZ02000167">
    <property type="protein sequence ID" value="KAE8732267.1"/>
    <property type="molecule type" value="Genomic_DNA"/>
</dbReference>
<dbReference type="AlphaFoldDB" id="A0A6A3CUS5"/>
<dbReference type="GO" id="GO:0016020">
    <property type="term" value="C:membrane"/>
    <property type="evidence" value="ECO:0007669"/>
    <property type="project" value="UniProtKB-SubCell"/>
</dbReference>
<evidence type="ECO:0000256" key="2">
    <source>
        <dbReference type="ARBA" id="ARBA00007727"/>
    </source>
</evidence>
<protein>
    <submittedName>
        <fullName evidence="10">Protein trichome birefringence-like 24</fullName>
    </submittedName>
</protein>
<evidence type="ECO:0000256" key="1">
    <source>
        <dbReference type="ARBA" id="ARBA00004167"/>
    </source>
</evidence>
<accession>A0A6A3CUS5</accession>
<comment type="subcellular location">
    <subcellularLocation>
        <location evidence="1">Membrane</location>
        <topology evidence="1">Single-pass membrane protein</topology>
    </subcellularLocation>
</comment>
<dbReference type="InterPro" id="IPR025846">
    <property type="entry name" value="TBL_N"/>
</dbReference>
<evidence type="ECO:0000256" key="5">
    <source>
        <dbReference type="ARBA" id="ARBA00022989"/>
    </source>
</evidence>
<proteinExistence type="inferred from homology"/>
<dbReference type="Pfam" id="PF14416">
    <property type="entry name" value="PMR5N"/>
    <property type="match status" value="1"/>
</dbReference>
<name>A0A6A3CUS5_HIBSY</name>
<dbReference type="InterPro" id="IPR026057">
    <property type="entry name" value="TBL_C"/>
</dbReference>
<evidence type="ECO:0000256" key="3">
    <source>
        <dbReference type="ARBA" id="ARBA00022692"/>
    </source>
</evidence>
<feature type="transmembrane region" description="Helical" evidence="7">
    <location>
        <begin position="16"/>
        <end position="35"/>
    </location>
</feature>
<dbReference type="Proteomes" id="UP000436088">
    <property type="component" value="Unassembled WGS sequence"/>
</dbReference>
<evidence type="ECO:0000256" key="7">
    <source>
        <dbReference type="SAM" id="Phobius"/>
    </source>
</evidence>
<feature type="domain" description="Trichome birefringence-like C-terminal" evidence="8">
    <location>
        <begin position="126"/>
        <end position="415"/>
    </location>
</feature>
<dbReference type="PANTHER" id="PTHR32285">
    <property type="entry name" value="PROTEIN TRICHOME BIREFRINGENCE-LIKE 9-RELATED"/>
    <property type="match status" value="1"/>
</dbReference>
<dbReference type="GO" id="GO:0016413">
    <property type="term" value="F:O-acetyltransferase activity"/>
    <property type="evidence" value="ECO:0007669"/>
    <property type="project" value="InterPro"/>
</dbReference>
<dbReference type="InterPro" id="IPR029962">
    <property type="entry name" value="TBL"/>
</dbReference>
<keyword evidence="4" id="KW-0735">Signal-anchor</keyword>
<dbReference type="OrthoDB" id="630188at2759"/>
<comment type="caution">
    <text evidence="10">The sequence shown here is derived from an EMBL/GenBank/DDBJ whole genome shotgun (WGS) entry which is preliminary data.</text>
</comment>
<keyword evidence="5 7" id="KW-1133">Transmembrane helix</keyword>
<evidence type="ECO:0000259" key="9">
    <source>
        <dbReference type="Pfam" id="PF14416"/>
    </source>
</evidence>
<evidence type="ECO:0000256" key="4">
    <source>
        <dbReference type="ARBA" id="ARBA00022968"/>
    </source>
</evidence>
<evidence type="ECO:0000256" key="6">
    <source>
        <dbReference type="ARBA" id="ARBA00023136"/>
    </source>
</evidence>
<sequence length="450" mass="51769">MIVKWNSWSLNKHHHILIKFAVAILFSGLTFRLYVAHYNGFASDLQSSMPEKDQVLEQNVAIPENKEQIPIEKCDLFKGDWIPNPSGPIYTNESCRWIEEHQNCMKNGRLDPGYLYWKWKPRDCELPLFHAKRFLELMRNKAWALIGDSISRNHVQSLLCMLSTVDRAVEVYRDGENKSKRWHFPSYNLTVSNIWSPFLVTAAIFEDINGVSTAEVQLHLDKLDKAWTDIYQSLDYMTISAGQWFLRAAIYHENDAIVGCHLCPGKNLTELGFVYAYRKALHYVMDFIVKSKHKGLIFFRTSTPDHFENGEWHNGGTCPKMSPSKAGKAEMKELSKILYGIELEEFDKASAKAAEYDVNLMLLDFMNLLLSRPDGHPGPYRQFRPFAEKKAAVVQNDCLHWCIPGPIDFLNDVIMDIVVKKSLHYPIRRSVCVGISRSCEAETSHLPGYN</sequence>
<evidence type="ECO:0000259" key="8">
    <source>
        <dbReference type="Pfam" id="PF13839"/>
    </source>
</evidence>